<evidence type="ECO:0000256" key="3">
    <source>
        <dbReference type="ARBA" id="ARBA00012755"/>
    </source>
</evidence>
<accession>A0A3N4JAJ4</accession>
<dbReference type="InterPro" id="IPR017853">
    <property type="entry name" value="GH"/>
</dbReference>
<dbReference type="STRING" id="1336337.A0A3N4JAJ4"/>
<dbReference type="PRINTS" id="PR00740">
    <property type="entry name" value="GLHYDRLASE27"/>
</dbReference>
<keyword evidence="8" id="KW-1185">Reference proteome</keyword>
<keyword evidence="6" id="KW-1015">Disulfide bond</keyword>
<gene>
    <name evidence="7" type="ORF">L873DRAFT_63055</name>
</gene>
<dbReference type="PANTHER" id="PTHR11452">
    <property type="entry name" value="ALPHA-GALACTOSIDASE/ALPHA-N-ACETYLGALACTOSAMINIDASE"/>
    <property type="match status" value="1"/>
</dbReference>
<evidence type="ECO:0000313" key="7">
    <source>
        <dbReference type="EMBL" id="RPA93460.1"/>
    </source>
</evidence>
<dbReference type="GO" id="GO:0005975">
    <property type="term" value="P:carbohydrate metabolic process"/>
    <property type="evidence" value="ECO:0007669"/>
    <property type="project" value="InterPro"/>
</dbReference>
<evidence type="ECO:0000256" key="4">
    <source>
        <dbReference type="ARBA" id="ARBA00022801"/>
    </source>
</evidence>
<proteinExistence type="inferred from homology"/>
<dbReference type="GO" id="GO:0004557">
    <property type="term" value="F:alpha-galactosidase activity"/>
    <property type="evidence" value="ECO:0007669"/>
    <property type="project" value="UniProtKB-EC"/>
</dbReference>
<evidence type="ECO:0000256" key="5">
    <source>
        <dbReference type="ARBA" id="ARBA00023295"/>
    </source>
</evidence>
<dbReference type="InterPro" id="IPR013785">
    <property type="entry name" value="Aldolase_TIM"/>
</dbReference>
<dbReference type="InterPro" id="IPR002241">
    <property type="entry name" value="Glyco_hydro_27"/>
</dbReference>
<reference evidence="7 8" key="1">
    <citation type="journal article" date="2018" name="Nat. Ecol. Evol.">
        <title>Pezizomycetes genomes reveal the molecular basis of ectomycorrhizal truffle lifestyle.</title>
        <authorList>
            <person name="Murat C."/>
            <person name="Payen T."/>
            <person name="Noel B."/>
            <person name="Kuo A."/>
            <person name="Morin E."/>
            <person name="Chen J."/>
            <person name="Kohler A."/>
            <person name="Krizsan K."/>
            <person name="Balestrini R."/>
            <person name="Da Silva C."/>
            <person name="Montanini B."/>
            <person name="Hainaut M."/>
            <person name="Levati E."/>
            <person name="Barry K.W."/>
            <person name="Belfiori B."/>
            <person name="Cichocki N."/>
            <person name="Clum A."/>
            <person name="Dockter R.B."/>
            <person name="Fauchery L."/>
            <person name="Guy J."/>
            <person name="Iotti M."/>
            <person name="Le Tacon F."/>
            <person name="Lindquist E.A."/>
            <person name="Lipzen A."/>
            <person name="Malagnac F."/>
            <person name="Mello A."/>
            <person name="Molinier V."/>
            <person name="Miyauchi S."/>
            <person name="Poulain J."/>
            <person name="Riccioni C."/>
            <person name="Rubini A."/>
            <person name="Sitrit Y."/>
            <person name="Splivallo R."/>
            <person name="Traeger S."/>
            <person name="Wang M."/>
            <person name="Zifcakova L."/>
            <person name="Wipf D."/>
            <person name="Zambonelli A."/>
            <person name="Paolocci F."/>
            <person name="Nowrousian M."/>
            <person name="Ottonello S."/>
            <person name="Baldrian P."/>
            <person name="Spatafora J.W."/>
            <person name="Henrissat B."/>
            <person name="Nagy L.G."/>
            <person name="Aury J.M."/>
            <person name="Wincker P."/>
            <person name="Grigoriev I.V."/>
            <person name="Bonfante P."/>
            <person name="Martin F.M."/>
        </authorList>
    </citation>
    <scope>NUCLEOTIDE SEQUENCE [LARGE SCALE GENOMIC DNA]</scope>
    <source>
        <strain evidence="7 8">120613-1</strain>
    </source>
</reference>
<sequence length="122" mass="13262">MVKANAKAMADLGLAAAGYECVVPDCGWSAKERTAEGEITWNETFCPSGYPASADYVHGLNLKFGIHSGARTYQCHPEGGNYLIQASLGMMRFARPKLIDTVRGHEQSDAETFAEWGGVYLK</sequence>
<dbReference type="EMBL" id="ML120452">
    <property type="protein sequence ID" value="RPA93460.1"/>
    <property type="molecule type" value="Genomic_DNA"/>
</dbReference>
<evidence type="ECO:0000256" key="1">
    <source>
        <dbReference type="ARBA" id="ARBA00001255"/>
    </source>
</evidence>
<dbReference type="AlphaFoldDB" id="A0A3N4JAJ4"/>
<keyword evidence="4 6" id="KW-0378">Hydrolase</keyword>
<name>A0A3N4JAJ4_9PEZI</name>
<organism evidence="7 8">
    <name type="scientific">Choiromyces venosus 120613-1</name>
    <dbReference type="NCBI Taxonomy" id="1336337"/>
    <lineage>
        <taxon>Eukaryota</taxon>
        <taxon>Fungi</taxon>
        <taxon>Dikarya</taxon>
        <taxon>Ascomycota</taxon>
        <taxon>Pezizomycotina</taxon>
        <taxon>Pezizomycetes</taxon>
        <taxon>Pezizales</taxon>
        <taxon>Tuberaceae</taxon>
        <taxon>Choiromyces</taxon>
    </lineage>
</organism>
<dbReference type="Proteomes" id="UP000276215">
    <property type="component" value="Unassembled WGS sequence"/>
</dbReference>
<comment type="catalytic activity">
    <reaction evidence="1 6">
        <text>Hydrolysis of terminal, non-reducing alpha-D-galactose residues in alpha-D-galactosides, including galactose oligosaccharides, galactomannans and galactolipids.</text>
        <dbReference type="EC" id="3.2.1.22"/>
    </reaction>
</comment>
<comment type="similarity">
    <text evidence="2 6">Belongs to the glycosyl hydrolase 27 family.</text>
</comment>
<protein>
    <recommendedName>
        <fullName evidence="3 6">Alpha-galactosidase</fullName>
        <ecNumber evidence="3 6">3.2.1.22</ecNumber>
    </recommendedName>
    <alternativeName>
        <fullName evidence="6">Melibiase</fullName>
    </alternativeName>
</protein>
<dbReference type="PANTHER" id="PTHR11452:SF75">
    <property type="entry name" value="ALPHA-GALACTOSIDASE MEL1"/>
    <property type="match status" value="1"/>
</dbReference>
<dbReference type="Gene3D" id="3.20.20.70">
    <property type="entry name" value="Aldolase class I"/>
    <property type="match status" value="1"/>
</dbReference>
<evidence type="ECO:0000256" key="2">
    <source>
        <dbReference type="ARBA" id="ARBA00009743"/>
    </source>
</evidence>
<dbReference type="EC" id="3.2.1.22" evidence="3 6"/>
<evidence type="ECO:0000256" key="6">
    <source>
        <dbReference type="RuleBase" id="RU361168"/>
    </source>
</evidence>
<keyword evidence="5 6" id="KW-0326">Glycosidase</keyword>
<evidence type="ECO:0000313" key="8">
    <source>
        <dbReference type="Proteomes" id="UP000276215"/>
    </source>
</evidence>
<dbReference type="Pfam" id="PF16499">
    <property type="entry name" value="Melibiase_2"/>
    <property type="match status" value="1"/>
</dbReference>
<dbReference type="OrthoDB" id="5795902at2759"/>
<dbReference type="SUPFAM" id="SSF51445">
    <property type="entry name" value="(Trans)glycosidases"/>
    <property type="match status" value="1"/>
</dbReference>